<dbReference type="EMBL" id="JAGRRH010000005">
    <property type="protein sequence ID" value="KAG7369741.1"/>
    <property type="molecule type" value="Genomic_DNA"/>
</dbReference>
<evidence type="ECO:0000313" key="3">
    <source>
        <dbReference type="Proteomes" id="UP000693970"/>
    </source>
</evidence>
<dbReference type="Pfam" id="PF00069">
    <property type="entry name" value="Pkinase"/>
    <property type="match status" value="1"/>
</dbReference>
<dbReference type="GO" id="GO:0004674">
    <property type="term" value="F:protein serine/threonine kinase activity"/>
    <property type="evidence" value="ECO:0007669"/>
    <property type="project" value="UniProtKB-KW"/>
</dbReference>
<dbReference type="PANTHER" id="PTHR24347">
    <property type="entry name" value="SERINE/THREONINE-PROTEIN KINASE"/>
    <property type="match status" value="1"/>
</dbReference>
<sequence>MSADNPPPPEVTGEFYLTPALEKRPDHLCPQLLDPNYTSCMSDDNGGVWFSRTTAMYRTNSKFLNRSVQKLKDDSLELEFITGSIMEFLRDLGMNDDNIIGMEFFAEGCTWVLELNPKLGTPNYQIHVSCFARREEDTDTTTFIVATSLFDKEEKSLASSSLPGFKDAKDTFDLTALTVRKAVVKCEFPTFPEGLRVIPESGEAKLFKEVYKLRSMISRGEKSTIARGMHRASEKMVAVKAILRTNLSPQDDASIYDEVSMMAALSKADTNYHVLPLIDFFEEEDKYYIIMELMGGGDVLERISKIEKYTEADVREIVDNILQAMAHCHAHNIAYRDMNPKNILLKSEEGWYVKLTHFRLAARCYEEMSLTKQCGTPCFTAPEVILRRPYDQRADMWSVGCITFLLLSGQLPFQASNQKELFRKIVSAEFDFDVEAWANISQEGKNFLNELLLLNADERFTAEEARNHSWMLMPRKRLQNIDLTDAAKRIANFNGKLKSTSSIDENEKLLEERRTVEEG</sequence>
<dbReference type="PROSITE" id="PS50011">
    <property type="entry name" value="PROTEIN_KINASE_DOM"/>
    <property type="match status" value="1"/>
</dbReference>
<dbReference type="InterPro" id="IPR000719">
    <property type="entry name" value="Prot_kinase_dom"/>
</dbReference>
<dbReference type="GO" id="GO:0005524">
    <property type="term" value="F:ATP binding"/>
    <property type="evidence" value="ECO:0007669"/>
    <property type="project" value="InterPro"/>
</dbReference>
<accession>A0A9K3LZ08</accession>
<name>A0A9K3LZ08_9STRA</name>
<dbReference type="Proteomes" id="UP000693970">
    <property type="component" value="Unassembled WGS sequence"/>
</dbReference>
<comment type="caution">
    <text evidence="2">The sequence shown here is derived from an EMBL/GenBank/DDBJ whole genome shotgun (WGS) entry which is preliminary data.</text>
</comment>
<proteinExistence type="predicted"/>
<dbReference type="AlphaFoldDB" id="A0A9K3LZ08"/>
<keyword evidence="3" id="KW-1185">Reference proteome</keyword>
<reference evidence="2" key="2">
    <citation type="submission" date="2021-04" db="EMBL/GenBank/DDBJ databases">
        <authorList>
            <person name="Podell S."/>
        </authorList>
    </citation>
    <scope>NUCLEOTIDE SEQUENCE</scope>
    <source>
        <strain evidence="2">Hildebrandi</strain>
    </source>
</reference>
<protein>
    <submittedName>
        <fullName evidence="2">Serine/threonine protein kinase</fullName>
    </submittedName>
</protein>
<evidence type="ECO:0000313" key="2">
    <source>
        <dbReference type="EMBL" id="KAG7369741.1"/>
    </source>
</evidence>
<keyword evidence="2" id="KW-0808">Transferase</keyword>
<organism evidence="2 3">
    <name type="scientific">Nitzschia inconspicua</name>
    <dbReference type="NCBI Taxonomy" id="303405"/>
    <lineage>
        <taxon>Eukaryota</taxon>
        <taxon>Sar</taxon>
        <taxon>Stramenopiles</taxon>
        <taxon>Ochrophyta</taxon>
        <taxon>Bacillariophyta</taxon>
        <taxon>Bacillariophyceae</taxon>
        <taxon>Bacillariophycidae</taxon>
        <taxon>Bacillariales</taxon>
        <taxon>Bacillariaceae</taxon>
        <taxon>Nitzschia</taxon>
    </lineage>
</organism>
<dbReference type="OrthoDB" id="40902at2759"/>
<gene>
    <name evidence="2" type="ORF">IV203_027487</name>
</gene>
<keyword evidence="2" id="KW-0723">Serine/threonine-protein kinase</keyword>
<reference evidence="2" key="1">
    <citation type="journal article" date="2021" name="Sci. Rep.">
        <title>Diploid genomic architecture of Nitzschia inconspicua, an elite biomass production diatom.</title>
        <authorList>
            <person name="Oliver A."/>
            <person name="Podell S."/>
            <person name="Pinowska A."/>
            <person name="Traller J.C."/>
            <person name="Smith S.R."/>
            <person name="McClure R."/>
            <person name="Beliaev A."/>
            <person name="Bohutskyi P."/>
            <person name="Hill E.A."/>
            <person name="Rabines A."/>
            <person name="Zheng H."/>
            <person name="Allen L.Z."/>
            <person name="Kuo A."/>
            <person name="Grigoriev I.V."/>
            <person name="Allen A.E."/>
            <person name="Hazlebeck D."/>
            <person name="Allen E.E."/>
        </authorList>
    </citation>
    <scope>NUCLEOTIDE SEQUENCE</scope>
    <source>
        <strain evidence="2">Hildebrandi</strain>
    </source>
</reference>
<keyword evidence="2" id="KW-0418">Kinase</keyword>
<evidence type="ECO:0000259" key="1">
    <source>
        <dbReference type="PROSITE" id="PS50011"/>
    </source>
</evidence>
<feature type="domain" description="Protein kinase" evidence="1">
    <location>
        <begin position="211"/>
        <end position="471"/>
    </location>
</feature>